<evidence type="ECO:0000256" key="1">
    <source>
        <dbReference type="ARBA" id="ARBA00006315"/>
    </source>
</evidence>
<organism evidence="3 4">
    <name type="scientific">Candidatus Desulfovibrio intestinipullorum</name>
    <dbReference type="NCBI Taxonomy" id="2838536"/>
    <lineage>
        <taxon>Bacteria</taxon>
        <taxon>Pseudomonadati</taxon>
        <taxon>Thermodesulfobacteriota</taxon>
        <taxon>Desulfovibrionia</taxon>
        <taxon>Desulfovibrionales</taxon>
        <taxon>Desulfovibrionaceae</taxon>
        <taxon>Desulfovibrio</taxon>
    </lineage>
</organism>
<dbReference type="InterPro" id="IPR002737">
    <property type="entry name" value="MEMO1_fam"/>
</dbReference>
<sequence length="283" mass="30519">MPDRKAVVAGRFYPGSSDELQALLHDLFTALKDSGLDDNGQEDTPCAVMAPHAGYIFSAPVAARALVHTRVPETVIVLCPNHTGMGRSRFGVWPDGAWETPLGPVAVNTELAGQLMAAGPVYAGDRLCHQNEHAIEVLLPFLQYLRPDVRIVPVCIACQHTPTLRNAGEMLASVLGDSLDTGAVGILVSSDMNHYEKESVALKKDERALECVLAEDPEGLIERCASERITMCGAGPMALTLHCLKCLRPQASRPARLMGHTTSGMVNKDFDRVVGYAGVRFYA</sequence>
<dbReference type="Gene3D" id="3.40.830.10">
    <property type="entry name" value="LigB-like"/>
    <property type="match status" value="1"/>
</dbReference>
<name>A0A9D1PVE9_9BACT</name>
<comment type="similarity">
    <text evidence="1 2">Belongs to the MEMO1 family.</text>
</comment>
<protein>
    <recommendedName>
        <fullName evidence="2">MEMO1 family protein H9894_03885</fullName>
    </recommendedName>
</protein>
<evidence type="ECO:0000256" key="2">
    <source>
        <dbReference type="HAMAP-Rule" id="MF_00055"/>
    </source>
</evidence>
<dbReference type="EMBL" id="DXHV01000041">
    <property type="protein sequence ID" value="HIW00310.1"/>
    <property type="molecule type" value="Genomic_DNA"/>
</dbReference>
<reference evidence="3" key="2">
    <citation type="submission" date="2021-04" db="EMBL/GenBank/DDBJ databases">
        <authorList>
            <person name="Gilroy R."/>
        </authorList>
    </citation>
    <scope>NUCLEOTIDE SEQUENCE</scope>
    <source>
        <strain evidence="3">ChiHecec2B26-446</strain>
    </source>
</reference>
<dbReference type="PANTHER" id="PTHR11060">
    <property type="entry name" value="PROTEIN MEMO1"/>
    <property type="match status" value="1"/>
</dbReference>
<dbReference type="AlphaFoldDB" id="A0A9D1PVE9"/>
<evidence type="ECO:0000313" key="4">
    <source>
        <dbReference type="Proteomes" id="UP000886752"/>
    </source>
</evidence>
<dbReference type="HAMAP" id="MF_00055">
    <property type="entry name" value="MEMO1"/>
    <property type="match status" value="1"/>
</dbReference>
<dbReference type="Proteomes" id="UP000886752">
    <property type="component" value="Unassembled WGS sequence"/>
</dbReference>
<dbReference type="Pfam" id="PF01875">
    <property type="entry name" value="Memo"/>
    <property type="match status" value="1"/>
</dbReference>
<comment type="caution">
    <text evidence="3">The sequence shown here is derived from an EMBL/GenBank/DDBJ whole genome shotgun (WGS) entry which is preliminary data.</text>
</comment>
<dbReference type="CDD" id="cd07361">
    <property type="entry name" value="MEMO_like"/>
    <property type="match status" value="1"/>
</dbReference>
<reference evidence="3" key="1">
    <citation type="journal article" date="2021" name="PeerJ">
        <title>Extensive microbial diversity within the chicken gut microbiome revealed by metagenomics and culture.</title>
        <authorList>
            <person name="Gilroy R."/>
            <person name="Ravi A."/>
            <person name="Getino M."/>
            <person name="Pursley I."/>
            <person name="Horton D.L."/>
            <person name="Alikhan N.F."/>
            <person name="Baker D."/>
            <person name="Gharbi K."/>
            <person name="Hall N."/>
            <person name="Watson M."/>
            <person name="Adriaenssens E.M."/>
            <person name="Foster-Nyarko E."/>
            <person name="Jarju S."/>
            <person name="Secka A."/>
            <person name="Antonio M."/>
            <person name="Oren A."/>
            <person name="Chaudhuri R.R."/>
            <person name="La Ragione R."/>
            <person name="Hildebrand F."/>
            <person name="Pallen M.J."/>
        </authorList>
    </citation>
    <scope>NUCLEOTIDE SEQUENCE</scope>
    <source>
        <strain evidence="3">ChiHecec2B26-446</strain>
    </source>
</reference>
<dbReference type="NCBIfam" id="TIGR04336">
    <property type="entry name" value="AmmeMemoSam_B"/>
    <property type="match status" value="1"/>
</dbReference>
<accession>A0A9D1PVE9</accession>
<dbReference type="PANTHER" id="PTHR11060:SF0">
    <property type="entry name" value="PROTEIN MEMO1"/>
    <property type="match status" value="1"/>
</dbReference>
<evidence type="ECO:0000313" key="3">
    <source>
        <dbReference type="EMBL" id="HIW00310.1"/>
    </source>
</evidence>
<gene>
    <name evidence="3" type="primary">amrB</name>
    <name evidence="3" type="ORF">H9894_03885</name>
</gene>
<proteinExistence type="inferred from homology"/>